<accession>A0A9P9R8L7</accession>
<organism evidence="1 2">
    <name type="scientific">Fusarium redolens</name>
    <dbReference type="NCBI Taxonomy" id="48865"/>
    <lineage>
        <taxon>Eukaryota</taxon>
        <taxon>Fungi</taxon>
        <taxon>Dikarya</taxon>
        <taxon>Ascomycota</taxon>
        <taxon>Pezizomycotina</taxon>
        <taxon>Sordariomycetes</taxon>
        <taxon>Hypocreomycetidae</taxon>
        <taxon>Hypocreales</taxon>
        <taxon>Nectriaceae</taxon>
        <taxon>Fusarium</taxon>
        <taxon>Fusarium redolens species complex</taxon>
    </lineage>
</organism>
<dbReference type="AlphaFoldDB" id="A0A9P9R8L7"/>
<keyword evidence="2" id="KW-1185">Reference proteome</keyword>
<protein>
    <submittedName>
        <fullName evidence="1">Uncharacterized protein</fullName>
    </submittedName>
</protein>
<dbReference type="EMBL" id="JAGMUX010000001">
    <property type="protein sequence ID" value="KAH7269842.1"/>
    <property type="molecule type" value="Genomic_DNA"/>
</dbReference>
<dbReference type="Proteomes" id="UP000720189">
    <property type="component" value="Unassembled WGS sequence"/>
</dbReference>
<name>A0A9P9R8L7_FUSRE</name>
<reference evidence="1" key="1">
    <citation type="journal article" date="2021" name="Nat. Commun.">
        <title>Genetic determinants of endophytism in the Arabidopsis root mycobiome.</title>
        <authorList>
            <person name="Mesny F."/>
            <person name="Miyauchi S."/>
            <person name="Thiergart T."/>
            <person name="Pickel B."/>
            <person name="Atanasova L."/>
            <person name="Karlsson M."/>
            <person name="Huettel B."/>
            <person name="Barry K.W."/>
            <person name="Haridas S."/>
            <person name="Chen C."/>
            <person name="Bauer D."/>
            <person name="Andreopoulos W."/>
            <person name="Pangilinan J."/>
            <person name="LaButti K."/>
            <person name="Riley R."/>
            <person name="Lipzen A."/>
            <person name="Clum A."/>
            <person name="Drula E."/>
            <person name="Henrissat B."/>
            <person name="Kohler A."/>
            <person name="Grigoriev I.V."/>
            <person name="Martin F.M."/>
            <person name="Hacquard S."/>
        </authorList>
    </citation>
    <scope>NUCLEOTIDE SEQUENCE</scope>
    <source>
        <strain evidence="1">MPI-CAGE-AT-0023</strain>
    </source>
</reference>
<dbReference type="RefSeq" id="XP_046056610.1">
    <property type="nucleotide sequence ID" value="XM_046185361.1"/>
</dbReference>
<dbReference type="GeneID" id="70215315"/>
<evidence type="ECO:0000313" key="2">
    <source>
        <dbReference type="Proteomes" id="UP000720189"/>
    </source>
</evidence>
<gene>
    <name evidence="1" type="ORF">BKA55DRAFT_25131</name>
</gene>
<comment type="caution">
    <text evidence="1">The sequence shown here is derived from an EMBL/GenBank/DDBJ whole genome shotgun (WGS) entry which is preliminary data.</text>
</comment>
<proteinExistence type="predicted"/>
<evidence type="ECO:0000313" key="1">
    <source>
        <dbReference type="EMBL" id="KAH7269842.1"/>
    </source>
</evidence>
<sequence>MSHLSAWKTTTNEHTKMLYCFRSELIRENSARSLRLGPKMRNLGSRAMSVCWEVEFYPSQESQNVDELGLSTYMVAGSTSSVNSISLHCIHRSSLRIGQLSRHDVMATQGRHSSRFSAQAMILHPMSWASSLWPSLSPEPSLTIPVQGSRQDQGVRAHSPVRVQVQASSVKNKLSGYWLSDSGRTTISSELSSAKLKEM</sequence>